<dbReference type="GO" id="GO:0005975">
    <property type="term" value="P:carbohydrate metabolic process"/>
    <property type="evidence" value="ECO:0007669"/>
    <property type="project" value="InterPro"/>
</dbReference>
<keyword evidence="12" id="KW-1185">Reference proteome</keyword>
<dbReference type="PROSITE" id="PS00615">
    <property type="entry name" value="C_TYPE_LECTIN_1"/>
    <property type="match status" value="1"/>
</dbReference>
<feature type="region of interest" description="Disordered" evidence="8">
    <location>
        <begin position="550"/>
        <end position="576"/>
    </location>
</feature>
<feature type="binding site" evidence="7">
    <location>
        <begin position="127"/>
        <end position="129"/>
    </location>
    <ligand>
        <name>UDP-N-acetyl-alpha-D-galactosamine</name>
        <dbReference type="ChEBI" id="CHEBI:67138"/>
    </ligand>
</feature>
<dbReference type="PANTHER" id="PTHR22803">
    <property type="entry name" value="MANNOSE, PHOSPHOLIPASE, LECTIN RECEPTOR RELATED"/>
    <property type="match status" value="1"/>
</dbReference>
<evidence type="ECO:0000256" key="1">
    <source>
        <dbReference type="ARBA" id="ARBA00001936"/>
    </source>
</evidence>
<proteinExistence type="inferred from homology"/>
<dbReference type="Proteomes" id="UP000694557">
    <property type="component" value="Unassembled WGS sequence"/>
</dbReference>
<dbReference type="InterPro" id="IPR016084">
    <property type="entry name" value="Haem_Oase-like_multi-hlx"/>
</dbReference>
<reference evidence="11" key="1">
    <citation type="submission" date="2025-05" db="UniProtKB">
        <authorList>
            <consortium name="Ensembl"/>
        </authorList>
    </citation>
    <scope>IDENTIFICATION</scope>
</reference>
<keyword evidence="9" id="KW-0812">Transmembrane</keyword>
<keyword evidence="6" id="KW-1015">Disulfide bond</keyword>
<dbReference type="InterPro" id="IPR018378">
    <property type="entry name" value="C-type_lectin_CS"/>
</dbReference>
<dbReference type="Gene3D" id="3.10.100.10">
    <property type="entry name" value="Mannose-Binding Protein A, subunit A"/>
    <property type="match status" value="1"/>
</dbReference>
<dbReference type="SMART" id="SM00034">
    <property type="entry name" value="CLECT"/>
    <property type="match status" value="1"/>
</dbReference>
<accession>A0A8C7NBM6</accession>
<keyword evidence="4" id="KW-0328">Glycosyltransferase</keyword>
<dbReference type="Gene3D" id="3.90.550.10">
    <property type="entry name" value="Spore Coat Polysaccharide Biosynthesis Protein SpsA, Chain A"/>
    <property type="match status" value="1"/>
</dbReference>
<dbReference type="Ensembl" id="ENSOKIT00005123261.1">
    <property type="protein sequence ID" value="ENSOKIP00005115222.1"/>
    <property type="gene ID" value="ENSOKIG00005049986.1"/>
</dbReference>
<evidence type="ECO:0000256" key="5">
    <source>
        <dbReference type="ARBA" id="ARBA00022679"/>
    </source>
</evidence>
<dbReference type="CDD" id="cd00037">
    <property type="entry name" value="CLECT"/>
    <property type="match status" value="1"/>
</dbReference>
<keyword evidence="9" id="KW-0472">Membrane</keyword>
<organism evidence="11 12">
    <name type="scientific">Oncorhynchus kisutch</name>
    <name type="common">Coho salmon</name>
    <name type="synonym">Salmo kisutch</name>
    <dbReference type="NCBI Taxonomy" id="8019"/>
    <lineage>
        <taxon>Eukaryota</taxon>
        <taxon>Metazoa</taxon>
        <taxon>Chordata</taxon>
        <taxon>Craniata</taxon>
        <taxon>Vertebrata</taxon>
        <taxon>Euteleostomi</taxon>
        <taxon>Actinopterygii</taxon>
        <taxon>Neopterygii</taxon>
        <taxon>Teleostei</taxon>
        <taxon>Protacanthopterygii</taxon>
        <taxon>Salmoniformes</taxon>
        <taxon>Salmonidae</taxon>
        <taxon>Salmoninae</taxon>
        <taxon>Oncorhynchus</taxon>
    </lineage>
</organism>
<keyword evidence="5" id="KW-0808">Transferase</keyword>
<dbReference type="InterPro" id="IPR050111">
    <property type="entry name" value="C-type_lectin/snaclec_domain"/>
</dbReference>
<dbReference type="GeneTree" id="ENSGT00940000161814"/>
<dbReference type="Ensembl" id="ENSOKIT00005123256.1">
    <property type="protein sequence ID" value="ENSOKIP00005115217.1"/>
    <property type="gene ID" value="ENSOKIG00005049986.1"/>
</dbReference>
<keyword evidence="9" id="KW-1133">Transmembrane helix</keyword>
<dbReference type="SUPFAM" id="SSF53448">
    <property type="entry name" value="Nucleotide-diphospho-sugar transferases"/>
    <property type="match status" value="1"/>
</dbReference>
<dbReference type="InterPro" id="IPR001304">
    <property type="entry name" value="C-type_lectin-like"/>
</dbReference>
<evidence type="ECO:0000256" key="6">
    <source>
        <dbReference type="ARBA" id="ARBA00023157"/>
    </source>
</evidence>
<evidence type="ECO:0000256" key="4">
    <source>
        <dbReference type="ARBA" id="ARBA00022676"/>
    </source>
</evidence>
<sequence length="576" mass="65750">MYHFSANAKQFVLLLIVGIVLLLGYVHYSFFNERLNGVWFDSSNKDIPVDEDQRNTSLSKSIFRSREQNIISPERLLYKQPSVLVGRTDVVAVTPWLAPIVWEGTFDPDLVDTIYKSMNITIATTVFAVGKSVGRMSLLLCCIVMALHLATGLDAAPGVVNTTEEEVEGVDSQSPCPAGWHQNEHHCFSFYPVWATWATAELYCSQHRGNLASVHSPGQQVFVQDLVTRHTDQPVWMGGYDAAQEGMWLWSDDSAVDSFYWEEDEPSNSGQGENCMELHTGGGQGWNDVSCGELRFYVCSMETRSGLASLPSQKKSHERELAEEVSIYDVLWETSERVADEILDSAFLRGMYSRRLPAHCYADFCHQEVLYLDRVITMLRVLIRTVQGPPDIMMFLQRTHQRYQESLKEAQIQTPPHLNLSSIQPSAAVRQYLQSFHDIVNEEPIYWLVSLLPRALLRPYLAQNLPLGERTRPDPSPCLYPWLNLFPCPCYQWGGEDMKPDQRNQKDESGTYYRHLLEKYQDVIDVYKAVNIFRVQMINEKSLFTSSCFPTGDEEEEEDQPNLWSVESGPDVRVKL</sequence>
<dbReference type="AlphaFoldDB" id="A0A8C7NBM6"/>
<dbReference type="PROSITE" id="PS50041">
    <property type="entry name" value="C_TYPE_LECTIN_2"/>
    <property type="match status" value="1"/>
</dbReference>
<dbReference type="InterPro" id="IPR005076">
    <property type="entry name" value="Glyco_trans_6"/>
</dbReference>
<dbReference type="Gene3D" id="1.20.910.10">
    <property type="entry name" value="Heme oxygenase-like"/>
    <property type="match status" value="1"/>
</dbReference>
<evidence type="ECO:0000256" key="2">
    <source>
        <dbReference type="ARBA" id="ARBA00004606"/>
    </source>
</evidence>
<dbReference type="GO" id="GO:0016758">
    <property type="term" value="F:hexosyltransferase activity"/>
    <property type="evidence" value="ECO:0007669"/>
    <property type="project" value="InterPro"/>
</dbReference>
<comment type="similarity">
    <text evidence="3">Belongs to the glycosyltransferase 6 family.</text>
</comment>
<evidence type="ECO:0000256" key="8">
    <source>
        <dbReference type="SAM" id="MobiDB-lite"/>
    </source>
</evidence>
<dbReference type="InterPro" id="IPR016187">
    <property type="entry name" value="CTDL_fold"/>
</dbReference>
<protein>
    <submittedName>
        <fullName evidence="11">Globoside alpha-1,3-N-acetylgalactosaminyltransferase 1-like</fullName>
    </submittedName>
</protein>
<dbReference type="GO" id="GO:0016020">
    <property type="term" value="C:membrane"/>
    <property type="evidence" value="ECO:0007669"/>
    <property type="project" value="UniProtKB-SubCell"/>
</dbReference>
<dbReference type="Pfam" id="PF03414">
    <property type="entry name" value="Glyco_transf_6"/>
    <property type="match status" value="1"/>
</dbReference>
<evidence type="ECO:0000259" key="10">
    <source>
        <dbReference type="PROSITE" id="PS50041"/>
    </source>
</evidence>
<feature type="domain" description="C-type lectin" evidence="10">
    <location>
        <begin position="183"/>
        <end position="300"/>
    </location>
</feature>
<dbReference type="InterPro" id="IPR029044">
    <property type="entry name" value="Nucleotide-diphossugar_trans"/>
</dbReference>
<feature type="transmembrane region" description="Helical" evidence="9">
    <location>
        <begin position="12"/>
        <end position="31"/>
    </location>
</feature>
<evidence type="ECO:0000256" key="7">
    <source>
        <dbReference type="PIRSR" id="PIRSR605076-2"/>
    </source>
</evidence>
<name>A0A8C7NBM6_ONCKI</name>
<evidence type="ECO:0000313" key="12">
    <source>
        <dbReference type="Proteomes" id="UP000694557"/>
    </source>
</evidence>
<dbReference type="Pfam" id="PF00059">
    <property type="entry name" value="Lectin_C"/>
    <property type="match status" value="1"/>
</dbReference>
<dbReference type="InterPro" id="IPR016186">
    <property type="entry name" value="C-type_lectin-like/link_sf"/>
</dbReference>
<comment type="subcellular location">
    <subcellularLocation>
        <location evidence="2">Membrane</location>
        <topology evidence="2">Single-pass type II membrane protein</topology>
    </subcellularLocation>
</comment>
<evidence type="ECO:0000313" key="11">
    <source>
        <dbReference type="Ensembl" id="ENSOKIP00005115217.1"/>
    </source>
</evidence>
<evidence type="ECO:0000256" key="3">
    <source>
        <dbReference type="ARBA" id="ARBA00010413"/>
    </source>
</evidence>
<gene>
    <name evidence="11" type="primary">LOC109886141</name>
</gene>
<dbReference type="SUPFAM" id="SSF48613">
    <property type="entry name" value="Heme oxygenase-like"/>
    <property type="match status" value="1"/>
</dbReference>
<evidence type="ECO:0000256" key="9">
    <source>
        <dbReference type="SAM" id="Phobius"/>
    </source>
</evidence>
<comment type="cofactor">
    <cofactor evidence="1">
        <name>Mn(2+)</name>
        <dbReference type="ChEBI" id="CHEBI:29035"/>
    </cofactor>
</comment>
<dbReference type="SUPFAM" id="SSF56436">
    <property type="entry name" value="C-type lectin-like"/>
    <property type="match status" value="1"/>
</dbReference>